<proteinExistence type="predicted"/>
<name>I4F5J8_MODI5</name>
<evidence type="ECO:0000259" key="1">
    <source>
        <dbReference type="Pfam" id="PF10756"/>
    </source>
</evidence>
<dbReference type="AlphaFoldDB" id="I4F5J8"/>
<dbReference type="Proteomes" id="UP000006461">
    <property type="component" value="Chromosome"/>
</dbReference>
<dbReference type="InterPro" id="IPR019692">
    <property type="entry name" value="CFP-6_PH"/>
</dbReference>
<evidence type="ECO:0000313" key="2">
    <source>
        <dbReference type="EMBL" id="CCH90911.1"/>
    </source>
</evidence>
<keyword evidence="3" id="KW-1185">Reference proteome</keyword>
<dbReference type="STRING" id="477641.MODMU_5543"/>
<organism evidence="2 3">
    <name type="scientific">Modestobacter italicus (strain DSM 44449 / CECT 9708 / BC 501)</name>
    <dbReference type="NCBI Taxonomy" id="2732864"/>
    <lineage>
        <taxon>Bacteria</taxon>
        <taxon>Bacillati</taxon>
        <taxon>Actinomycetota</taxon>
        <taxon>Actinomycetes</taxon>
        <taxon>Geodermatophilales</taxon>
        <taxon>Geodermatophilaceae</taxon>
        <taxon>Modestobacter</taxon>
    </lineage>
</organism>
<dbReference type="EMBL" id="FO203431">
    <property type="protein sequence ID" value="CCH90911.1"/>
    <property type="molecule type" value="Genomic_DNA"/>
</dbReference>
<gene>
    <name evidence="2" type="ordered locus">MODMU_5543</name>
</gene>
<sequence>MDDVAAERSPAPDADLLAGVRSRRSTGHLFLAVFWTAGCVVQVVRDNTGNAVLWGLGAACWAWLWWSGSAPSLREVADDGLRVRRGLRTRLIPRSDVQDVQASYGTGYGLVLTLRDADPVTLAGTAPRHSVAAAQAAALRRWAGLPE</sequence>
<dbReference type="HOGENOM" id="CLU_1765942_0_0_11"/>
<evidence type="ECO:0000313" key="3">
    <source>
        <dbReference type="Proteomes" id="UP000006461"/>
    </source>
</evidence>
<accession>I4F5J8</accession>
<protein>
    <recommendedName>
        <fullName evidence="1">Low molecular weight protein antigen 6 PH domain-containing protein</fullName>
    </recommendedName>
</protein>
<dbReference type="Pfam" id="PF10756">
    <property type="entry name" value="bPH_6"/>
    <property type="match status" value="1"/>
</dbReference>
<reference evidence="2 3" key="1">
    <citation type="journal article" date="2012" name="J. Bacteriol.">
        <title>Genome Sequence of Radiation-Resistant Modestobacter marinus Strain BC501, a Representative Actinobacterium That Thrives on Calcareous Stone Surfaces.</title>
        <authorList>
            <person name="Normand P."/>
            <person name="Gury J."/>
            <person name="Pujic P."/>
            <person name="Chouaia B."/>
            <person name="Crotti E."/>
            <person name="Brusetti L."/>
            <person name="Daffonchio D."/>
            <person name="Vacherie B."/>
            <person name="Barbe V."/>
            <person name="Medigue C."/>
            <person name="Calteau A."/>
            <person name="Ghodhbane-Gtari F."/>
            <person name="Essoussi I."/>
            <person name="Nouioui I."/>
            <person name="Abbassi-Ghozzi I."/>
            <person name="Gtari M."/>
        </authorList>
    </citation>
    <scope>NUCLEOTIDE SEQUENCE [LARGE SCALE GENOMIC DNA]</scope>
    <source>
        <strain evidence="3">BC 501</strain>
    </source>
</reference>
<feature type="domain" description="Low molecular weight protein antigen 6 PH" evidence="1">
    <location>
        <begin position="76"/>
        <end position="136"/>
    </location>
</feature>
<dbReference type="KEGG" id="mmar:MODMU_5543"/>